<dbReference type="Gene3D" id="2.160.10.10">
    <property type="entry name" value="Hexapeptide repeat proteins"/>
    <property type="match status" value="1"/>
</dbReference>
<accession>A0A923MA97</accession>
<sequence length="191" mass="20404">MAILNEQELAAMGFASVGRGVRVSDRASFHGPSRIHLGDNVRIDDFCVLSAGKGGIRLGSHIHVAVYSCMLGAGSITLGDFSNISSRVSIYSSSDDYSGATMTNPTVPENYKNVDHRDVYIGRHVVIGSGSVVLPGAILEDGVAVGALSMMRGRCPAFGIYAGVPARRIRERSRDLLDVEQRFRLEHVAGA</sequence>
<gene>
    <name evidence="1" type="ORF">H8R02_20815</name>
</gene>
<dbReference type="GO" id="GO:0016746">
    <property type="term" value="F:acyltransferase activity"/>
    <property type="evidence" value="ECO:0007669"/>
    <property type="project" value="UniProtKB-KW"/>
</dbReference>
<comment type="caution">
    <text evidence="1">The sequence shown here is derived from an EMBL/GenBank/DDBJ whole genome shotgun (WGS) entry which is preliminary data.</text>
</comment>
<dbReference type="SUPFAM" id="SSF51161">
    <property type="entry name" value="Trimeric LpxA-like enzymes"/>
    <property type="match status" value="1"/>
</dbReference>
<dbReference type="EMBL" id="JACORU010000008">
    <property type="protein sequence ID" value="MBC5766920.1"/>
    <property type="molecule type" value="Genomic_DNA"/>
</dbReference>
<dbReference type="AlphaFoldDB" id="A0A923MA97"/>
<dbReference type="RefSeq" id="WP_187083410.1">
    <property type="nucleotide sequence ID" value="NZ_JACORU010000008.1"/>
</dbReference>
<name>A0A923MA97_9BURK</name>
<keyword evidence="2" id="KW-1185">Reference proteome</keyword>
<organism evidence="1 2">
    <name type="scientific">Ramlibacter albus</name>
    <dbReference type="NCBI Taxonomy" id="2079448"/>
    <lineage>
        <taxon>Bacteria</taxon>
        <taxon>Pseudomonadati</taxon>
        <taxon>Pseudomonadota</taxon>
        <taxon>Betaproteobacteria</taxon>
        <taxon>Burkholderiales</taxon>
        <taxon>Comamonadaceae</taxon>
        <taxon>Ramlibacter</taxon>
    </lineage>
</organism>
<evidence type="ECO:0000313" key="1">
    <source>
        <dbReference type="EMBL" id="MBC5766920.1"/>
    </source>
</evidence>
<keyword evidence="1" id="KW-0808">Transferase</keyword>
<keyword evidence="1" id="KW-0012">Acyltransferase</keyword>
<dbReference type="InterPro" id="IPR011004">
    <property type="entry name" value="Trimer_LpxA-like_sf"/>
</dbReference>
<dbReference type="Proteomes" id="UP000596827">
    <property type="component" value="Unassembled WGS sequence"/>
</dbReference>
<dbReference type="InterPro" id="IPR051159">
    <property type="entry name" value="Hexapeptide_acetyltransf"/>
</dbReference>
<reference evidence="1" key="1">
    <citation type="submission" date="2020-08" db="EMBL/GenBank/DDBJ databases">
        <title>Ramlibacter sp. GTP1 16S ribosomal RNA gene genome sequencing and assembly.</title>
        <authorList>
            <person name="Kang M."/>
        </authorList>
    </citation>
    <scope>NUCLEOTIDE SEQUENCE</scope>
    <source>
        <strain evidence="1">GTP1</strain>
    </source>
</reference>
<dbReference type="PANTHER" id="PTHR23416">
    <property type="entry name" value="SIALIC ACID SYNTHASE-RELATED"/>
    <property type="match status" value="1"/>
</dbReference>
<evidence type="ECO:0000313" key="2">
    <source>
        <dbReference type="Proteomes" id="UP000596827"/>
    </source>
</evidence>
<protein>
    <submittedName>
        <fullName evidence="1">Acyltransferase</fullName>
    </submittedName>
</protein>
<proteinExistence type="predicted"/>